<sequence length="396" mass="42339">MASPEEIEAALAAASAPEWETPRDLNRISLEALFGGGAGARTLRSSGSLRLFGVNVTNHSARLGSTADVLAQLQRLVTAVGAARRGIRSTQGPLPGELVTLTALKIAAAPAGGSLVFDLLPESLPETELLTEGNVAIFDQAQRQFLDECFEDALRLVGAAHSIGPDADAQPEQRAVERAAERAAVEPLDGIAITTNLRIVGFESDEESAAAVFEQLGAEVVAPTTEQPASDLEALLPDELETAKAQAFIERVREGGPRLATAVRKFAKAIESADFDVDLEWREPNTATRRATFTQHDARLVRHLVVSRELEVDTQEVTGRLITLSEKTAWQLAVGSDDETIVRIDASKLTKAVREAFHLNQLVTIKARTVQRSLPGGGITTTFQAVTVTSNEVPST</sequence>
<dbReference type="Proteomes" id="UP001157034">
    <property type="component" value="Unassembled WGS sequence"/>
</dbReference>
<gene>
    <name evidence="1" type="ORF">GCM10025881_37410</name>
</gene>
<dbReference type="RefSeq" id="WP_284255395.1">
    <property type="nucleotide sequence ID" value="NZ_BAAAQO010000004.1"/>
</dbReference>
<evidence type="ECO:0000313" key="2">
    <source>
        <dbReference type="Proteomes" id="UP001157034"/>
    </source>
</evidence>
<dbReference type="EMBL" id="BSVB01000001">
    <property type="protein sequence ID" value="GMA96917.1"/>
    <property type="molecule type" value="Genomic_DNA"/>
</dbReference>
<evidence type="ECO:0000313" key="1">
    <source>
        <dbReference type="EMBL" id="GMA96917.1"/>
    </source>
</evidence>
<proteinExistence type="predicted"/>
<protein>
    <submittedName>
        <fullName evidence="1">Uncharacterized protein</fullName>
    </submittedName>
</protein>
<name>A0ABQ6KEW1_9MICO</name>
<organism evidence="1 2">
    <name type="scientific">Pseudolysinimonas kribbensis</name>
    <dbReference type="NCBI Taxonomy" id="433641"/>
    <lineage>
        <taxon>Bacteria</taxon>
        <taxon>Bacillati</taxon>
        <taxon>Actinomycetota</taxon>
        <taxon>Actinomycetes</taxon>
        <taxon>Micrococcales</taxon>
        <taxon>Microbacteriaceae</taxon>
        <taxon>Pseudolysinimonas</taxon>
    </lineage>
</organism>
<keyword evidence="2" id="KW-1185">Reference proteome</keyword>
<reference evidence="2" key="1">
    <citation type="journal article" date="2019" name="Int. J. Syst. Evol. Microbiol.">
        <title>The Global Catalogue of Microorganisms (GCM) 10K type strain sequencing project: providing services to taxonomists for standard genome sequencing and annotation.</title>
        <authorList>
            <consortium name="The Broad Institute Genomics Platform"/>
            <consortium name="The Broad Institute Genome Sequencing Center for Infectious Disease"/>
            <person name="Wu L."/>
            <person name="Ma J."/>
        </authorList>
    </citation>
    <scope>NUCLEOTIDE SEQUENCE [LARGE SCALE GENOMIC DNA]</scope>
    <source>
        <strain evidence="2">NBRC 108894</strain>
    </source>
</reference>
<accession>A0ABQ6KEW1</accession>
<comment type="caution">
    <text evidence="1">The sequence shown here is derived from an EMBL/GenBank/DDBJ whole genome shotgun (WGS) entry which is preliminary data.</text>
</comment>